<dbReference type="EMBL" id="FOMX01000008">
    <property type="protein sequence ID" value="SFE07606.1"/>
    <property type="molecule type" value="Genomic_DNA"/>
</dbReference>
<dbReference type="Gene3D" id="2.30.110.10">
    <property type="entry name" value="Electron Transport, Fmn-binding Protein, Chain A"/>
    <property type="match status" value="1"/>
</dbReference>
<reference evidence="2" key="1">
    <citation type="submission" date="2016-10" db="EMBL/GenBank/DDBJ databases">
        <authorList>
            <person name="Varghese N."/>
            <person name="Submissions S."/>
        </authorList>
    </citation>
    <scope>NUCLEOTIDE SEQUENCE [LARGE SCALE GENOMIC DNA]</scope>
    <source>
        <strain evidence="2">ATCC 25963</strain>
    </source>
</reference>
<evidence type="ECO:0000313" key="1">
    <source>
        <dbReference type="EMBL" id="SFE07606.1"/>
    </source>
</evidence>
<dbReference type="RefSeq" id="WP_143140512.1">
    <property type="nucleotide sequence ID" value="NZ_FOMX01000008.1"/>
</dbReference>
<dbReference type="SUPFAM" id="SSF50475">
    <property type="entry name" value="FMN-binding split barrel"/>
    <property type="match status" value="1"/>
</dbReference>
<name>A0A1I1XJU4_9BACT</name>
<protein>
    <recommendedName>
        <fullName evidence="3">Pyridoxamine 5'-phosphate oxidase</fullName>
    </recommendedName>
</protein>
<gene>
    <name evidence="1" type="ORF">SAMN02745121_02913</name>
</gene>
<accession>A0A1I1XJU4</accession>
<dbReference type="STRING" id="54.SAMN02745121_02913"/>
<keyword evidence="2" id="KW-1185">Reference proteome</keyword>
<dbReference type="AlphaFoldDB" id="A0A1I1XJU4"/>
<organism evidence="1 2">
    <name type="scientific">Nannocystis exedens</name>
    <dbReference type="NCBI Taxonomy" id="54"/>
    <lineage>
        <taxon>Bacteria</taxon>
        <taxon>Pseudomonadati</taxon>
        <taxon>Myxococcota</taxon>
        <taxon>Polyangia</taxon>
        <taxon>Nannocystales</taxon>
        <taxon>Nannocystaceae</taxon>
        <taxon>Nannocystis</taxon>
    </lineage>
</organism>
<evidence type="ECO:0008006" key="3">
    <source>
        <dbReference type="Google" id="ProtNLM"/>
    </source>
</evidence>
<proteinExistence type="predicted"/>
<dbReference type="InterPro" id="IPR012349">
    <property type="entry name" value="Split_barrel_FMN-bd"/>
</dbReference>
<dbReference type="OrthoDB" id="8705255at2"/>
<sequence>MRLLQERWVIALATLADDGLPYATPLFYAAAGLPGSAAPIVVFASRADTCHGRSIGDGPTAVAAALYLETEVIGEVRGLQLRGEVVVCSRLHGDAAASLRAAYLERHPVAAAHLGERDRLYALAITWAKLTDNRIGFGKRLVWTFEPPWREEFPAGPGEQTALR</sequence>
<dbReference type="Proteomes" id="UP000199400">
    <property type="component" value="Unassembled WGS sequence"/>
</dbReference>
<evidence type="ECO:0000313" key="2">
    <source>
        <dbReference type="Proteomes" id="UP000199400"/>
    </source>
</evidence>